<dbReference type="InterPro" id="IPR036866">
    <property type="entry name" value="RibonucZ/Hydroxyglut_hydro"/>
</dbReference>
<evidence type="ECO:0000313" key="10">
    <source>
        <dbReference type="Proteomes" id="UP000824231"/>
    </source>
</evidence>
<feature type="domain" description="ComEC/Rec2-related protein" evidence="8">
    <location>
        <begin position="108"/>
        <end position="338"/>
    </location>
</feature>
<evidence type="ECO:0000256" key="1">
    <source>
        <dbReference type="ARBA" id="ARBA00004651"/>
    </source>
</evidence>
<feature type="transmembrane region" description="Helical" evidence="6">
    <location>
        <begin position="116"/>
        <end position="140"/>
    </location>
</feature>
<protein>
    <submittedName>
        <fullName evidence="9">DNA internalization-related competence protein ComEC/Rec2</fullName>
    </submittedName>
</protein>
<evidence type="ECO:0000256" key="5">
    <source>
        <dbReference type="ARBA" id="ARBA00023136"/>
    </source>
</evidence>
<evidence type="ECO:0000256" key="3">
    <source>
        <dbReference type="ARBA" id="ARBA00022692"/>
    </source>
</evidence>
<name>A0A9D1VIS1_9LACO</name>
<sequence>MLQSRRQQQQLLQVDNSQLVAIKGEVSPILMATNRCEFDAHRYYAQNGIFQQLHGQMVSIKVEQAHSLIAKIHQVRARLKIYFRSLPQPLGSYAERLLLGFNDPQLKSTLQFASTLGIIHLFCISGIHVMVLLAILRYLLVHLAITREQRKWIEIIVLPCLIIIGGAGNGLSRAIIMTELQLLIEKLTNRYSGDCWSLGLLLHLAIQPGLLVNAGGQLTYLLSFALRTIKVRNGWRQAVAMNTIALPAVLTSFYQVHLISLFANILIVPFFTLAILPAVILSVVVWPFVPLIVHLTNQLLQDFDGFLEWLANLPGMIVFGKMPGIIAIILVVLSLWLFNQHKLDRCLIYAMTAIYCLSFFWIHMPLTGEVTFFDIGQGDCAIIRTPFNHRVVMIDTGGQLHFKKAKWAQGVAPLSRAEKTSINYLKSRGITRIDALCLSHHDTDHIGYMTDVLKEFKVSCVYVPKGMEKQKRFLKHLPGKQKVQGIVASQKLPANLSTLHPSRKGQGNNEDSEVLWGRFGNAYFIFMGDLDRKGELQVLKQYPQLRADIIKLGHHGSHTASDPRFLNKLRPSLAIISAGRKNRYGHPHQVTLNNLRRLQIPYLSTQRYGMISYVYFGHYGHIKTQLVGDELSWMQTR</sequence>
<dbReference type="InterPro" id="IPR004797">
    <property type="entry name" value="Competence_ComEC/Rec2"/>
</dbReference>
<dbReference type="Proteomes" id="UP000824231">
    <property type="component" value="Unassembled WGS sequence"/>
</dbReference>
<dbReference type="InterPro" id="IPR001279">
    <property type="entry name" value="Metallo-B-lactamas"/>
</dbReference>
<dbReference type="Gene3D" id="3.60.15.10">
    <property type="entry name" value="Ribonuclease Z/Hydroxyacylglutathione hydrolase-like"/>
    <property type="match status" value="1"/>
</dbReference>
<evidence type="ECO:0000256" key="2">
    <source>
        <dbReference type="ARBA" id="ARBA00022475"/>
    </source>
</evidence>
<evidence type="ECO:0000313" key="9">
    <source>
        <dbReference type="EMBL" id="HIX35954.1"/>
    </source>
</evidence>
<reference evidence="9" key="1">
    <citation type="journal article" date="2021" name="PeerJ">
        <title>Extensive microbial diversity within the chicken gut microbiome revealed by metagenomics and culture.</title>
        <authorList>
            <person name="Gilroy R."/>
            <person name="Ravi A."/>
            <person name="Getino M."/>
            <person name="Pursley I."/>
            <person name="Horton D.L."/>
            <person name="Alikhan N.F."/>
            <person name="Baker D."/>
            <person name="Gharbi K."/>
            <person name="Hall N."/>
            <person name="Watson M."/>
            <person name="Adriaenssens E.M."/>
            <person name="Foster-Nyarko E."/>
            <person name="Jarju S."/>
            <person name="Secka A."/>
            <person name="Antonio M."/>
            <person name="Oren A."/>
            <person name="Chaudhuri R.R."/>
            <person name="La Ragione R."/>
            <person name="Hildebrand F."/>
            <person name="Pallen M.J."/>
        </authorList>
    </citation>
    <scope>NUCLEOTIDE SEQUENCE</scope>
    <source>
        <strain evidence="9">ChiSxjej3B15-572</strain>
    </source>
</reference>
<dbReference type="InterPro" id="IPR004477">
    <property type="entry name" value="ComEC_N"/>
</dbReference>
<feature type="transmembrane region" description="Helical" evidence="6">
    <location>
        <begin position="235"/>
        <end position="254"/>
    </location>
</feature>
<dbReference type="InterPro" id="IPR035681">
    <property type="entry name" value="ComA-like_MBL"/>
</dbReference>
<feature type="transmembrane region" description="Helical" evidence="6">
    <location>
        <begin position="346"/>
        <end position="364"/>
    </location>
</feature>
<evidence type="ECO:0000259" key="8">
    <source>
        <dbReference type="Pfam" id="PF03772"/>
    </source>
</evidence>
<dbReference type="Pfam" id="PF03772">
    <property type="entry name" value="Competence"/>
    <property type="match status" value="1"/>
</dbReference>
<comment type="subcellular location">
    <subcellularLocation>
        <location evidence="1">Cell membrane</location>
        <topology evidence="1">Multi-pass membrane protein</topology>
    </subcellularLocation>
</comment>
<dbReference type="PANTHER" id="PTHR30619:SF1">
    <property type="entry name" value="RECOMBINATION PROTEIN 2"/>
    <property type="match status" value="1"/>
</dbReference>
<proteinExistence type="predicted"/>
<feature type="domain" description="Metallo-beta-lactamase" evidence="7">
    <location>
        <begin position="376"/>
        <end position="484"/>
    </location>
</feature>
<dbReference type="SUPFAM" id="SSF56281">
    <property type="entry name" value="Metallo-hydrolase/oxidoreductase"/>
    <property type="match status" value="1"/>
</dbReference>
<comment type="caution">
    <text evidence="9">The sequence shown here is derived from an EMBL/GenBank/DDBJ whole genome shotgun (WGS) entry which is preliminary data.</text>
</comment>
<keyword evidence="5 6" id="KW-0472">Membrane</keyword>
<keyword evidence="3 6" id="KW-0812">Transmembrane</keyword>
<evidence type="ECO:0000256" key="4">
    <source>
        <dbReference type="ARBA" id="ARBA00022989"/>
    </source>
</evidence>
<feature type="transmembrane region" description="Helical" evidence="6">
    <location>
        <begin position="309"/>
        <end position="339"/>
    </location>
</feature>
<evidence type="ECO:0000259" key="7">
    <source>
        <dbReference type="Pfam" id="PF00753"/>
    </source>
</evidence>
<dbReference type="InterPro" id="IPR052159">
    <property type="entry name" value="Competence_DNA_uptake"/>
</dbReference>
<dbReference type="EMBL" id="DXFH01000025">
    <property type="protein sequence ID" value="HIX35954.1"/>
    <property type="molecule type" value="Genomic_DNA"/>
</dbReference>
<dbReference type="NCBIfam" id="TIGR00360">
    <property type="entry name" value="ComEC_N-term"/>
    <property type="match status" value="1"/>
</dbReference>
<keyword evidence="2" id="KW-1003">Cell membrane</keyword>
<feature type="transmembrane region" description="Helical" evidence="6">
    <location>
        <begin position="196"/>
        <end position="215"/>
    </location>
</feature>
<feature type="transmembrane region" description="Helical" evidence="6">
    <location>
        <begin position="152"/>
        <end position="176"/>
    </location>
</feature>
<dbReference type="CDD" id="cd07731">
    <property type="entry name" value="ComA-like_MBL-fold"/>
    <property type="match status" value="1"/>
</dbReference>
<accession>A0A9D1VIS1</accession>
<evidence type="ECO:0000256" key="6">
    <source>
        <dbReference type="SAM" id="Phobius"/>
    </source>
</evidence>
<dbReference type="NCBIfam" id="TIGR00361">
    <property type="entry name" value="ComEC_Rec2"/>
    <property type="match status" value="1"/>
</dbReference>
<dbReference type="Pfam" id="PF00753">
    <property type="entry name" value="Lactamase_B"/>
    <property type="match status" value="1"/>
</dbReference>
<keyword evidence="4 6" id="KW-1133">Transmembrane helix</keyword>
<organism evidence="9 10">
    <name type="scientific">Candidatus Limosilactobacillus merdigallinarum</name>
    <dbReference type="NCBI Taxonomy" id="2838652"/>
    <lineage>
        <taxon>Bacteria</taxon>
        <taxon>Bacillati</taxon>
        <taxon>Bacillota</taxon>
        <taxon>Bacilli</taxon>
        <taxon>Lactobacillales</taxon>
        <taxon>Lactobacillaceae</taxon>
        <taxon>Limosilactobacillus</taxon>
    </lineage>
</organism>
<dbReference type="PANTHER" id="PTHR30619">
    <property type="entry name" value="DNA INTERNALIZATION/COMPETENCE PROTEIN COMEC/REC2"/>
    <property type="match status" value="1"/>
</dbReference>
<feature type="transmembrane region" description="Helical" evidence="6">
    <location>
        <begin position="261"/>
        <end position="289"/>
    </location>
</feature>
<reference evidence="9" key="2">
    <citation type="submission" date="2021-04" db="EMBL/GenBank/DDBJ databases">
        <authorList>
            <person name="Gilroy R."/>
        </authorList>
    </citation>
    <scope>NUCLEOTIDE SEQUENCE</scope>
    <source>
        <strain evidence="9">ChiSxjej3B15-572</strain>
    </source>
</reference>
<dbReference type="GO" id="GO:0030420">
    <property type="term" value="P:establishment of competence for transformation"/>
    <property type="evidence" value="ECO:0007669"/>
    <property type="project" value="InterPro"/>
</dbReference>
<gene>
    <name evidence="9" type="ORF">H9856_06150</name>
</gene>
<dbReference type="AlphaFoldDB" id="A0A9D1VIS1"/>
<dbReference type="GO" id="GO:0005886">
    <property type="term" value="C:plasma membrane"/>
    <property type="evidence" value="ECO:0007669"/>
    <property type="project" value="UniProtKB-SubCell"/>
</dbReference>